<comment type="caution">
    <text evidence="1">The sequence shown here is derived from an EMBL/GenBank/DDBJ whole genome shotgun (WGS) entry which is preliminary data.</text>
</comment>
<gene>
    <name evidence="1" type="ORF">RND71_000198</name>
</gene>
<sequence length="230" mass="25580">MDQNSPPRLALDLSRKEAGRKQFKLDIHLELPAPTDNMEASSSRTESLDLGSIFARDERPSSSRTDLCLEGLLGQDLSSRWVKRLKVSASSSLTFGTKSSSLVGDRETFHEKSHKFLSKITRAKTITNLELASSKRHGKELMAHNNTSSLSVIKKDLELLTSHSCVQRLLHDRVTTAQKRPQPVAVCEPQSSKLELDDFQKKQLPSLGAMALVGKAMNGFQPCEFHRKAL</sequence>
<name>A0AAE1T0V9_9SOLA</name>
<dbReference type="PANTHER" id="PTHR36062:SF9">
    <property type="entry name" value="ISOFORM 2 OF F-BOX PROTEIN"/>
    <property type="match status" value="1"/>
</dbReference>
<evidence type="ECO:0000313" key="1">
    <source>
        <dbReference type="EMBL" id="KAK4378336.1"/>
    </source>
</evidence>
<dbReference type="EMBL" id="JAVYJV010000001">
    <property type="protein sequence ID" value="KAK4378336.1"/>
    <property type="molecule type" value="Genomic_DNA"/>
</dbReference>
<reference evidence="1" key="1">
    <citation type="submission" date="2023-12" db="EMBL/GenBank/DDBJ databases">
        <title>Genome assembly of Anisodus tanguticus.</title>
        <authorList>
            <person name="Wang Y.-J."/>
        </authorList>
    </citation>
    <scope>NUCLEOTIDE SEQUENCE</scope>
    <source>
        <strain evidence="1">KB-2021</strain>
        <tissue evidence="1">Leaf</tissue>
    </source>
</reference>
<accession>A0AAE1T0V9</accession>
<protein>
    <submittedName>
        <fullName evidence="1">Uncharacterized protein</fullName>
    </submittedName>
</protein>
<dbReference type="AlphaFoldDB" id="A0AAE1T0V9"/>
<organism evidence="1 2">
    <name type="scientific">Anisodus tanguticus</name>
    <dbReference type="NCBI Taxonomy" id="243964"/>
    <lineage>
        <taxon>Eukaryota</taxon>
        <taxon>Viridiplantae</taxon>
        <taxon>Streptophyta</taxon>
        <taxon>Embryophyta</taxon>
        <taxon>Tracheophyta</taxon>
        <taxon>Spermatophyta</taxon>
        <taxon>Magnoliopsida</taxon>
        <taxon>eudicotyledons</taxon>
        <taxon>Gunneridae</taxon>
        <taxon>Pentapetalae</taxon>
        <taxon>asterids</taxon>
        <taxon>lamiids</taxon>
        <taxon>Solanales</taxon>
        <taxon>Solanaceae</taxon>
        <taxon>Solanoideae</taxon>
        <taxon>Hyoscyameae</taxon>
        <taxon>Anisodus</taxon>
    </lineage>
</organism>
<keyword evidence="2" id="KW-1185">Reference proteome</keyword>
<proteinExistence type="predicted"/>
<dbReference type="Proteomes" id="UP001291623">
    <property type="component" value="Unassembled WGS sequence"/>
</dbReference>
<evidence type="ECO:0000313" key="2">
    <source>
        <dbReference type="Proteomes" id="UP001291623"/>
    </source>
</evidence>
<dbReference type="GO" id="GO:0010099">
    <property type="term" value="P:regulation of photomorphogenesis"/>
    <property type="evidence" value="ECO:0007669"/>
    <property type="project" value="InterPro"/>
</dbReference>
<dbReference type="PANTHER" id="PTHR36062">
    <property type="entry name" value="OS01G0687300 PROTEIN"/>
    <property type="match status" value="1"/>
</dbReference>
<dbReference type="InterPro" id="IPR037476">
    <property type="entry name" value="PCH1"/>
</dbReference>